<dbReference type="PANTHER" id="PTHR47284:SF3">
    <property type="entry name" value="FATTY-ACID-BINDING PROTEIN 2"/>
    <property type="match status" value="1"/>
</dbReference>
<dbReference type="GO" id="GO:0005504">
    <property type="term" value="F:fatty acid binding"/>
    <property type="evidence" value="ECO:0007669"/>
    <property type="project" value="TreeGrafter"/>
</dbReference>
<dbReference type="InterPro" id="IPR016087">
    <property type="entry name" value="Chalcone_isomerase"/>
</dbReference>
<comment type="caution">
    <text evidence="4">The sequence shown here is derived from an EMBL/GenBank/DDBJ whole genome shotgun (WGS) entry which is preliminary data.</text>
</comment>
<keyword evidence="2" id="KW-0472">Membrane</keyword>
<evidence type="ECO:0000313" key="4">
    <source>
        <dbReference type="EMBL" id="KAK6782265.1"/>
    </source>
</evidence>
<dbReference type="GO" id="GO:0016872">
    <property type="term" value="F:intramolecular lyase activity"/>
    <property type="evidence" value="ECO:0007669"/>
    <property type="project" value="InterPro"/>
</dbReference>
<evidence type="ECO:0000313" key="5">
    <source>
        <dbReference type="Proteomes" id="UP001371456"/>
    </source>
</evidence>
<evidence type="ECO:0000259" key="3">
    <source>
        <dbReference type="Pfam" id="PF16035"/>
    </source>
</evidence>
<dbReference type="InterPro" id="IPR016088">
    <property type="entry name" value="Chalcone_isomerase_3-sand"/>
</dbReference>
<evidence type="ECO:0000256" key="1">
    <source>
        <dbReference type="ARBA" id="ARBA00007166"/>
    </source>
</evidence>
<dbReference type="SUPFAM" id="SSF54626">
    <property type="entry name" value="Chalcone isomerase"/>
    <property type="match status" value="1"/>
</dbReference>
<gene>
    <name evidence="4" type="ORF">RDI58_020061</name>
</gene>
<dbReference type="InterPro" id="IPR016089">
    <property type="entry name" value="Chalcone_isomerase_bundle_sf"/>
</dbReference>
<comment type="similarity">
    <text evidence="1">Belongs to the chalcone isomerase family.</text>
</comment>
<dbReference type="Gene3D" id="1.10.890.20">
    <property type="match status" value="1"/>
</dbReference>
<dbReference type="EMBL" id="JBANQN010000008">
    <property type="protein sequence ID" value="KAK6782265.1"/>
    <property type="molecule type" value="Genomic_DNA"/>
</dbReference>
<dbReference type="Pfam" id="PF16035">
    <property type="entry name" value="Chalcone_2"/>
    <property type="match status" value="1"/>
</dbReference>
<dbReference type="PANTHER" id="PTHR47284">
    <property type="entry name" value="FATTY-ACID-BINDING PROTEIN 2"/>
    <property type="match status" value="1"/>
</dbReference>
<keyword evidence="2" id="KW-0812">Transmembrane</keyword>
<keyword evidence="2" id="KW-1133">Transmembrane helix</keyword>
<dbReference type="AlphaFoldDB" id="A0AAN8T800"/>
<dbReference type="InterPro" id="IPR036298">
    <property type="entry name" value="Chalcone_isomerase_sf"/>
</dbReference>
<keyword evidence="5" id="KW-1185">Reference proteome</keyword>
<feature type="domain" description="Chalcone isomerase" evidence="3">
    <location>
        <begin position="241"/>
        <end position="393"/>
    </location>
</feature>
<dbReference type="Proteomes" id="UP001371456">
    <property type="component" value="Unassembled WGS sequence"/>
</dbReference>
<dbReference type="Gene3D" id="3.50.70.10">
    <property type="match status" value="1"/>
</dbReference>
<dbReference type="GO" id="GO:0009570">
    <property type="term" value="C:chloroplast stroma"/>
    <property type="evidence" value="ECO:0007669"/>
    <property type="project" value="TreeGrafter"/>
</dbReference>
<reference evidence="4 5" key="1">
    <citation type="submission" date="2024-02" db="EMBL/GenBank/DDBJ databases">
        <title>de novo genome assembly of Solanum bulbocastanum strain 11H21.</title>
        <authorList>
            <person name="Hosaka A.J."/>
        </authorList>
    </citation>
    <scope>NUCLEOTIDE SEQUENCE [LARGE SCALE GENOMIC DNA]</scope>
    <source>
        <tissue evidence="4">Young leaves</tissue>
    </source>
</reference>
<organism evidence="4 5">
    <name type="scientific">Solanum bulbocastanum</name>
    <name type="common">Wild potato</name>
    <dbReference type="NCBI Taxonomy" id="147425"/>
    <lineage>
        <taxon>Eukaryota</taxon>
        <taxon>Viridiplantae</taxon>
        <taxon>Streptophyta</taxon>
        <taxon>Embryophyta</taxon>
        <taxon>Tracheophyta</taxon>
        <taxon>Spermatophyta</taxon>
        <taxon>Magnoliopsida</taxon>
        <taxon>eudicotyledons</taxon>
        <taxon>Gunneridae</taxon>
        <taxon>Pentapetalae</taxon>
        <taxon>asterids</taxon>
        <taxon>lamiids</taxon>
        <taxon>Solanales</taxon>
        <taxon>Solanaceae</taxon>
        <taxon>Solanoideae</taxon>
        <taxon>Solaneae</taxon>
        <taxon>Solanum</taxon>
    </lineage>
</organism>
<accession>A0AAN8T800</accession>
<name>A0AAN8T800_SOLBU</name>
<evidence type="ECO:0000256" key="2">
    <source>
        <dbReference type="SAM" id="Phobius"/>
    </source>
</evidence>
<proteinExistence type="inferred from homology"/>
<protein>
    <recommendedName>
        <fullName evidence="3">Chalcone isomerase domain-containing protein</fullName>
    </recommendedName>
</protein>
<sequence length="471" mass="53478">MQNNFMDSNWGSSEMFPIDPLMPYEFGADFLSHISLIVDGSRNLYVPGSQALQEAFKCFSKYAGALLVWFAAGSNSRGNTQISGGYQGSRNTRSRMSIQTQETTSSRHYFMELFWQSRCKGEITIPVIFRKISKFTLNQMYKEAKHLQSIPILSLAAALVPPFDNFSGDVLSVQLDRSAMESQSGDDHRPCEVDHRGCDNSFFQNLNWSRHAVEPRTGIEFPTILDNLIAGERNSSFTSEVLVGTGSRIMKIIRIKSLKVYAFGFYVHPFDVCRKLGWKYASVPFCELNKQQDFYQDLLREDISMTVRLVVSCNGIKINTVRDVFEKSLRARLFKANPDTDYHCLETFGSMFSQDIPIHAGTTINFRRTTDGHLITEIGGNHIGAVQSRELCKGENVWDKYRFLHLLFLLLQGQFLICTLVMFLYVRKQKKRSGKMLQVSLGGVKKMGFYPSASTRAYLLVMAQVLVNLTS</sequence>
<feature type="transmembrane region" description="Helical" evidence="2">
    <location>
        <begin position="403"/>
        <end position="426"/>
    </location>
</feature>